<dbReference type="Proteomes" id="UP000836788">
    <property type="component" value="Chromosome 12"/>
</dbReference>
<organism evidence="2">
    <name type="scientific">Phaeodactylum tricornutum</name>
    <name type="common">Diatom</name>
    <dbReference type="NCBI Taxonomy" id="2850"/>
    <lineage>
        <taxon>Eukaryota</taxon>
        <taxon>Sar</taxon>
        <taxon>Stramenopiles</taxon>
        <taxon>Ochrophyta</taxon>
        <taxon>Bacillariophyta</taxon>
        <taxon>Bacillariophyceae</taxon>
        <taxon>Bacillariophycidae</taxon>
        <taxon>Naviculales</taxon>
        <taxon>Phaeodactylaceae</taxon>
        <taxon>Phaeodactylum</taxon>
    </lineage>
</organism>
<feature type="signal peptide" evidence="1">
    <location>
        <begin position="1"/>
        <end position="20"/>
    </location>
</feature>
<name>A0A8J9T184_PHATR</name>
<accession>A0A8J9T184</accession>
<evidence type="ECO:0000256" key="1">
    <source>
        <dbReference type="SAM" id="SignalP"/>
    </source>
</evidence>
<dbReference type="AlphaFoldDB" id="A0A8J9T184"/>
<keyword evidence="1" id="KW-0732">Signal</keyword>
<gene>
    <name evidence="2" type="ORF">PTTT1_LOCUS11135</name>
</gene>
<protein>
    <submittedName>
        <fullName evidence="2">Uncharacterized protein</fullName>
    </submittedName>
</protein>
<proteinExistence type="predicted"/>
<sequence>MMRRIIIALLGTLLAITSQAFIVPTTCSPFSSAASSRATSFSLGIFGDSSGSGILSNLFGSKDPGPKTVLEIKASDVKVGALRFLLNIYLVGEQNNPQPKSWLTRQGDSGDLMIYYADGTGMLSLELQEYSIKAVRYGENPSLQYKLQESVLLHSILDELHNVAFGVEDIDEGKRLLQLKDDTVISKAREKLPARKA</sequence>
<feature type="chain" id="PRO_5035427086" evidence="1">
    <location>
        <begin position="21"/>
        <end position="197"/>
    </location>
</feature>
<reference evidence="2" key="1">
    <citation type="submission" date="2022-02" db="EMBL/GenBank/DDBJ databases">
        <authorList>
            <person name="Giguere J D."/>
        </authorList>
    </citation>
    <scope>NUCLEOTIDE SEQUENCE</scope>
    <source>
        <strain evidence="2">CCAP 1055/1</strain>
    </source>
</reference>
<dbReference type="EMBL" id="OU594953">
    <property type="protein sequence ID" value="CAG9279766.1"/>
    <property type="molecule type" value="Genomic_DNA"/>
</dbReference>
<evidence type="ECO:0000313" key="2">
    <source>
        <dbReference type="EMBL" id="CAG9279766.1"/>
    </source>
</evidence>